<evidence type="ECO:0000313" key="3">
    <source>
        <dbReference type="EMBL" id="CAE0430610.1"/>
    </source>
</evidence>
<dbReference type="EMBL" id="HBIN01001590">
    <property type="protein sequence ID" value="CAE0430610.1"/>
    <property type="molecule type" value="Transcribed_RNA"/>
</dbReference>
<organism evidence="2">
    <name type="scientific">Aplanochytrium stocchinoi</name>
    <dbReference type="NCBI Taxonomy" id="215587"/>
    <lineage>
        <taxon>Eukaryota</taxon>
        <taxon>Sar</taxon>
        <taxon>Stramenopiles</taxon>
        <taxon>Bigyra</taxon>
        <taxon>Labyrinthulomycetes</taxon>
        <taxon>Thraustochytrida</taxon>
        <taxon>Thraustochytriidae</taxon>
        <taxon>Aplanochytrium</taxon>
    </lineage>
</organism>
<proteinExistence type="predicted"/>
<evidence type="ECO:0000313" key="2">
    <source>
        <dbReference type="EMBL" id="CAE0430609.1"/>
    </source>
</evidence>
<dbReference type="AlphaFoldDB" id="A0A6S7ZHQ0"/>
<accession>A0A6S7ZHQ0</accession>
<gene>
    <name evidence="2" type="ORF">ASTO00021_LOCUS971</name>
    <name evidence="3" type="ORF">ASTO00021_LOCUS972</name>
</gene>
<reference evidence="2" key="1">
    <citation type="submission" date="2021-01" db="EMBL/GenBank/DDBJ databases">
        <authorList>
            <person name="Corre E."/>
            <person name="Pelletier E."/>
            <person name="Niang G."/>
            <person name="Scheremetjew M."/>
            <person name="Finn R."/>
            <person name="Kale V."/>
            <person name="Holt S."/>
            <person name="Cochrane G."/>
            <person name="Meng A."/>
            <person name="Brown T."/>
            <person name="Cohen L."/>
        </authorList>
    </citation>
    <scope>NUCLEOTIDE SEQUENCE</scope>
    <source>
        <strain evidence="2">GSBS06</strain>
    </source>
</reference>
<dbReference type="EMBL" id="HBIN01001589">
    <property type="protein sequence ID" value="CAE0430609.1"/>
    <property type="molecule type" value="Transcribed_RNA"/>
</dbReference>
<protein>
    <submittedName>
        <fullName evidence="2">Uncharacterized protein</fullName>
    </submittedName>
</protein>
<feature type="region of interest" description="Disordered" evidence="1">
    <location>
        <begin position="436"/>
        <end position="479"/>
    </location>
</feature>
<name>A0A6S7ZHQ0_9STRA</name>
<evidence type="ECO:0000256" key="1">
    <source>
        <dbReference type="SAM" id="MobiDB-lite"/>
    </source>
</evidence>
<sequence length="479" mass="54255">MSGHEMDEQVDSDGWPIIPQRRPLGKVFEVHLTDRTPESWKAVDDPDKLDLLSEEEVIDGIFWGFIPPVGLYQGDGKGFGYATLKVQSQNSQNEEDCEDYKEVVEDALKNQGGESAIRNLAQAIWIARQGYHGKVVAEAEVKLVKMAVSKYILSRIKQASTMKSLASVYELLHVSKEYHVSDAYPAAFQEAQAALARLEAEAHQLAESARPDHNEKYSNVIRELSIDIYGQDIKSIGERATKLMDEVWTTLEKHRKIALDCKTKLEALEKQSISSSKLSKLEETIAKLKKISTNELTTEIARMKTEKTAKIRTIAKLKTELKRLKNEAASVKKETEAETAEFVGSFLKTEYEAKMEKKMQTQKLEMEKEKKAALVQLREELSNDMQKECEKLNGNHMSEIESLKQQLQNVVGKYESQLDASEKARKKAIEDLEEMKRQERLAASQKKAMERLGVNEDVGQPPPATTERKTSLFNRFKGS</sequence>